<name>A0A1N6INC9_9FLAO</name>
<keyword evidence="2" id="KW-1185">Reference proteome</keyword>
<gene>
    <name evidence="1" type="ORF">SAMN05444409_2831</name>
</gene>
<protein>
    <submittedName>
        <fullName evidence="1">Uncharacterized protein</fullName>
    </submittedName>
</protein>
<sequence>MSPEQTILKNSKKRIQKLKLLSKFFQKEDLINIIIKTEVIQSYFESKSIAGLDINKLELFHIQYTDSLIVLLDKIKKQKEAGILTAYKEIDANEDYIASFISQEKNGRDFNTERKYQNALVSDFLRSIYENLTDIRTPIDYKKVRNLSNFYAQDYYRKEAKIDCLLSLPDVRYYEYDNVDIERKLLGKLNSNNFKIRFICGYIISNQIFELFRIVDTNEDFIWNLQTNEFYILAEDIALLLDRSPNTSSKRSIVSDLRNRNEELKTKAEDMKTELPEEVITLLEKYKETLDSQEVLNQVISIDEELNILNSMLNLNLNNKIQ</sequence>
<dbReference type="STRING" id="1416779.SAMN05444409_2831"/>
<dbReference type="Proteomes" id="UP000185207">
    <property type="component" value="Unassembled WGS sequence"/>
</dbReference>
<dbReference type="RefSeq" id="WP_074235980.1">
    <property type="nucleotide sequence ID" value="NZ_FSRK01000002.1"/>
</dbReference>
<evidence type="ECO:0000313" key="1">
    <source>
        <dbReference type="EMBL" id="SIO33496.1"/>
    </source>
</evidence>
<reference evidence="2" key="1">
    <citation type="submission" date="2016-11" db="EMBL/GenBank/DDBJ databases">
        <authorList>
            <person name="Varghese N."/>
            <person name="Submissions S."/>
        </authorList>
    </citation>
    <scope>NUCLEOTIDE SEQUENCE [LARGE SCALE GENOMIC DNA]</scope>
    <source>
        <strain evidence="2">DSM 27623</strain>
    </source>
</reference>
<evidence type="ECO:0000313" key="2">
    <source>
        <dbReference type="Proteomes" id="UP000185207"/>
    </source>
</evidence>
<organism evidence="1 2">
    <name type="scientific">Epilithonimonas zeae</name>
    <dbReference type="NCBI Taxonomy" id="1416779"/>
    <lineage>
        <taxon>Bacteria</taxon>
        <taxon>Pseudomonadati</taxon>
        <taxon>Bacteroidota</taxon>
        <taxon>Flavobacteriia</taxon>
        <taxon>Flavobacteriales</taxon>
        <taxon>Weeksellaceae</taxon>
        <taxon>Chryseobacterium group</taxon>
        <taxon>Epilithonimonas</taxon>
    </lineage>
</organism>
<dbReference type="OrthoDB" id="995060at2"/>
<dbReference type="AlphaFoldDB" id="A0A1N6INC9"/>
<proteinExistence type="predicted"/>
<accession>A0A1N6INC9</accession>
<dbReference type="EMBL" id="FSRK01000002">
    <property type="protein sequence ID" value="SIO33496.1"/>
    <property type="molecule type" value="Genomic_DNA"/>
</dbReference>